<dbReference type="PIRSF" id="PIRSF036894">
    <property type="entry name" value="PMI_Firm_short"/>
    <property type="match status" value="1"/>
</dbReference>
<gene>
    <name evidence="11" type="primary">manA</name>
    <name evidence="11" type="ORF">ACFSTF_00425</name>
</gene>
<evidence type="ECO:0000256" key="1">
    <source>
        <dbReference type="ARBA" id="ARBA00000757"/>
    </source>
</evidence>
<evidence type="ECO:0000256" key="2">
    <source>
        <dbReference type="ARBA" id="ARBA00001947"/>
    </source>
</evidence>
<evidence type="ECO:0000259" key="10">
    <source>
        <dbReference type="Pfam" id="PF21621"/>
    </source>
</evidence>
<evidence type="ECO:0000256" key="5">
    <source>
        <dbReference type="ARBA" id="ARBA00022723"/>
    </source>
</evidence>
<dbReference type="RefSeq" id="WP_141191053.1">
    <property type="nucleotide sequence ID" value="NZ_JBHUMR010000001.1"/>
</dbReference>
<keyword evidence="12" id="KW-1185">Reference proteome</keyword>
<evidence type="ECO:0000313" key="11">
    <source>
        <dbReference type="EMBL" id="MFD2615809.1"/>
    </source>
</evidence>
<comment type="catalytic activity">
    <reaction evidence="1 8">
        <text>D-mannose 6-phosphate = D-fructose 6-phosphate</text>
        <dbReference type="Rhea" id="RHEA:12356"/>
        <dbReference type="ChEBI" id="CHEBI:58735"/>
        <dbReference type="ChEBI" id="CHEBI:61527"/>
        <dbReference type="EC" id="5.3.1.8"/>
    </reaction>
</comment>
<organism evidence="11 12">
    <name type="scientific">Terrilactibacillus laevilacticus</name>
    <dbReference type="NCBI Taxonomy" id="1380157"/>
    <lineage>
        <taxon>Bacteria</taxon>
        <taxon>Bacillati</taxon>
        <taxon>Bacillota</taxon>
        <taxon>Bacilli</taxon>
        <taxon>Bacillales</taxon>
        <taxon>Bacillaceae</taxon>
        <taxon>Terrilactibacillus</taxon>
    </lineage>
</organism>
<dbReference type="SUPFAM" id="SSF51182">
    <property type="entry name" value="RmlC-like cupins"/>
    <property type="match status" value="1"/>
</dbReference>
<evidence type="ECO:0000259" key="9">
    <source>
        <dbReference type="Pfam" id="PF20511"/>
    </source>
</evidence>
<evidence type="ECO:0000256" key="8">
    <source>
        <dbReference type="PIRNR" id="PIRNR036894"/>
    </source>
</evidence>
<evidence type="ECO:0000256" key="6">
    <source>
        <dbReference type="ARBA" id="ARBA00022833"/>
    </source>
</evidence>
<evidence type="ECO:0000256" key="7">
    <source>
        <dbReference type="ARBA" id="ARBA00023235"/>
    </source>
</evidence>
<dbReference type="EMBL" id="JBHUMR010000001">
    <property type="protein sequence ID" value="MFD2615809.1"/>
    <property type="molecule type" value="Genomic_DNA"/>
</dbReference>
<dbReference type="Gene3D" id="2.60.120.10">
    <property type="entry name" value="Jelly Rolls"/>
    <property type="match status" value="2"/>
</dbReference>
<dbReference type="InterPro" id="IPR001250">
    <property type="entry name" value="Man6P_Isoase-1"/>
</dbReference>
<evidence type="ECO:0000313" key="12">
    <source>
        <dbReference type="Proteomes" id="UP001597458"/>
    </source>
</evidence>
<keyword evidence="6 8" id="KW-0862">Zinc</keyword>
<dbReference type="NCBIfam" id="TIGR00218">
    <property type="entry name" value="manA"/>
    <property type="match status" value="1"/>
</dbReference>
<dbReference type="Proteomes" id="UP001597458">
    <property type="component" value="Unassembled WGS sequence"/>
</dbReference>
<dbReference type="InterPro" id="IPR046457">
    <property type="entry name" value="PMI_typeI_cat"/>
</dbReference>
<dbReference type="PANTHER" id="PTHR42742">
    <property type="entry name" value="TRANSCRIPTIONAL REPRESSOR MPRA"/>
    <property type="match status" value="1"/>
</dbReference>
<name>A0ABW5PLV7_9BACI</name>
<dbReference type="InterPro" id="IPR011051">
    <property type="entry name" value="RmlC_Cupin_sf"/>
</dbReference>
<dbReference type="PANTHER" id="PTHR42742:SF3">
    <property type="entry name" value="FRUCTOKINASE"/>
    <property type="match status" value="1"/>
</dbReference>
<reference evidence="12" key="1">
    <citation type="journal article" date="2019" name="Int. J. Syst. Evol. Microbiol.">
        <title>The Global Catalogue of Microorganisms (GCM) 10K type strain sequencing project: providing services to taxonomists for standard genome sequencing and annotation.</title>
        <authorList>
            <consortium name="The Broad Institute Genomics Platform"/>
            <consortium name="The Broad Institute Genome Sequencing Center for Infectious Disease"/>
            <person name="Wu L."/>
            <person name="Ma J."/>
        </authorList>
    </citation>
    <scope>NUCLEOTIDE SEQUENCE [LARGE SCALE GENOMIC DNA]</scope>
    <source>
        <strain evidence="12">TISTR 2241</strain>
    </source>
</reference>
<dbReference type="CDD" id="cd07010">
    <property type="entry name" value="cupin_PMI_type_I_N_bac"/>
    <property type="match status" value="1"/>
</dbReference>
<dbReference type="InterPro" id="IPR014710">
    <property type="entry name" value="RmlC-like_jellyroll"/>
</dbReference>
<comment type="cofactor">
    <cofactor evidence="2 8">
        <name>Zn(2+)</name>
        <dbReference type="ChEBI" id="CHEBI:29105"/>
    </cofactor>
</comment>
<proteinExistence type="inferred from homology"/>
<keyword evidence="5 8" id="KW-0479">Metal-binding</keyword>
<comment type="caution">
    <text evidence="11">The sequence shown here is derived from an EMBL/GenBank/DDBJ whole genome shotgun (WGS) entry which is preliminary data.</text>
</comment>
<dbReference type="EC" id="5.3.1.8" evidence="4 8"/>
<dbReference type="InterPro" id="IPR049071">
    <property type="entry name" value="MPI_cupin_dom"/>
</dbReference>
<sequence>MLLEPLFLNPVFQDRIWGGTRLRELFGYDIPTDTTGECWGISALSHGPSIIRNGVHKGKTLETVWKENPELFDHYKSKDFPLLTKILDAKTDLSVQVHPDDQYAQDKEHQPFGKTECWYIIDCEEGAEIVFGHEAQSPEEFQEMVDKGQWNHLLRKVKVKPGDFFYVPSGTIHAIGGGILILESQQSSDITYRVYDYDREDAHGNKRELHIQQSIDVTHYPHEDPTLTYHVKQEDQAVFTELCHEKYFSVSKWDIRGQSKMIEKAWPFLLASVIDGAGGITMNGQKFQINKGDHFIVPASVDSFSLNGQTELIVSYPV</sequence>
<dbReference type="InterPro" id="IPR051804">
    <property type="entry name" value="Carb_Metab_Reg_Kinase/Isom"/>
</dbReference>
<evidence type="ECO:0000256" key="4">
    <source>
        <dbReference type="ARBA" id="ARBA00011956"/>
    </source>
</evidence>
<keyword evidence="7 8" id="KW-0413">Isomerase</keyword>
<dbReference type="InterPro" id="IPR014628">
    <property type="entry name" value="Man6P_isomerase_Firm_short"/>
</dbReference>
<protein>
    <recommendedName>
        <fullName evidence="4 8">Mannose-6-phosphate isomerase</fullName>
        <ecNumber evidence="4 8">5.3.1.8</ecNumber>
    </recommendedName>
</protein>
<dbReference type="GO" id="GO:0004476">
    <property type="term" value="F:mannose-6-phosphate isomerase activity"/>
    <property type="evidence" value="ECO:0007669"/>
    <property type="project" value="UniProtKB-EC"/>
</dbReference>
<dbReference type="Pfam" id="PF20511">
    <property type="entry name" value="PMI_typeI_cat"/>
    <property type="match status" value="1"/>
</dbReference>
<accession>A0ABW5PLV7</accession>
<feature type="domain" description="Mannose-6-phosphate isomerase cupin" evidence="10">
    <location>
        <begin position="242"/>
        <end position="317"/>
    </location>
</feature>
<dbReference type="Pfam" id="PF21621">
    <property type="entry name" value="MPI_cupin_dom"/>
    <property type="match status" value="1"/>
</dbReference>
<evidence type="ECO:0000256" key="3">
    <source>
        <dbReference type="ARBA" id="ARBA00010772"/>
    </source>
</evidence>
<feature type="domain" description="Phosphomannose isomerase type I catalytic" evidence="9">
    <location>
        <begin position="7"/>
        <end position="106"/>
    </location>
</feature>
<comment type="similarity">
    <text evidence="3 8">Belongs to the mannose-6-phosphate isomerase type 1 family.</text>
</comment>